<reference evidence="3 4" key="1">
    <citation type="submission" date="2014-11" db="EMBL/GenBank/DDBJ databases">
        <title>Genome sequence of Flavihumibacter solisilvae 3-3.</title>
        <authorList>
            <person name="Zhou G."/>
            <person name="Li M."/>
            <person name="Wang G."/>
        </authorList>
    </citation>
    <scope>NUCLEOTIDE SEQUENCE [LARGE SCALE GENOMIC DNA]</scope>
    <source>
        <strain evidence="3 4">3-3</strain>
    </source>
</reference>
<keyword evidence="4" id="KW-1185">Reference proteome</keyword>
<organism evidence="3 4">
    <name type="scientific">Flavihumibacter solisilvae</name>
    <dbReference type="NCBI Taxonomy" id="1349421"/>
    <lineage>
        <taxon>Bacteria</taxon>
        <taxon>Pseudomonadati</taxon>
        <taxon>Bacteroidota</taxon>
        <taxon>Chitinophagia</taxon>
        <taxon>Chitinophagales</taxon>
        <taxon>Chitinophagaceae</taxon>
        <taxon>Flavihumibacter</taxon>
    </lineage>
</organism>
<evidence type="ECO:0000259" key="2">
    <source>
        <dbReference type="Pfam" id="PF06439"/>
    </source>
</evidence>
<evidence type="ECO:0000313" key="4">
    <source>
        <dbReference type="Proteomes" id="UP000031408"/>
    </source>
</evidence>
<keyword evidence="1" id="KW-0732">Signal</keyword>
<feature type="signal peptide" evidence="1">
    <location>
        <begin position="1"/>
        <end position="16"/>
    </location>
</feature>
<dbReference type="EMBL" id="JSVC01000024">
    <property type="protein sequence ID" value="KIC92979.1"/>
    <property type="molecule type" value="Genomic_DNA"/>
</dbReference>
<dbReference type="InterPro" id="IPR010496">
    <property type="entry name" value="AL/BT2_dom"/>
</dbReference>
<gene>
    <name evidence="3" type="ORF">OI18_19700</name>
</gene>
<dbReference type="Gene3D" id="2.60.120.560">
    <property type="entry name" value="Exo-inulinase, domain 1"/>
    <property type="match status" value="1"/>
</dbReference>
<dbReference type="Proteomes" id="UP000031408">
    <property type="component" value="Unassembled WGS sequence"/>
</dbReference>
<feature type="domain" description="3-keto-alpha-glucoside-1,2-lyase/3-keto-2-hydroxy-glucal hydratase" evidence="2">
    <location>
        <begin position="42"/>
        <end position="247"/>
    </location>
</feature>
<dbReference type="OrthoDB" id="659240at2"/>
<evidence type="ECO:0000256" key="1">
    <source>
        <dbReference type="SAM" id="SignalP"/>
    </source>
</evidence>
<dbReference type="Pfam" id="PF06439">
    <property type="entry name" value="3keto-disac_hyd"/>
    <property type="match status" value="1"/>
</dbReference>
<dbReference type="PROSITE" id="PS51257">
    <property type="entry name" value="PROKAR_LIPOPROTEIN"/>
    <property type="match status" value="1"/>
</dbReference>
<comment type="caution">
    <text evidence="3">The sequence shown here is derived from an EMBL/GenBank/DDBJ whole genome shotgun (WGS) entry which is preliminary data.</text>
</comment>
<feature type="chain" id="PRO_5002147460" evidence="1">
    <location>
        <begin position="17"/>
        <end position="250"/>
    </location>
</feature>
<dbReference type="RefSeq" id="WP_039143025.1">
    <property type="nucleotide sequence ID" value="NZ_JSVC01000024.1"/>
</dbReference>
<keyword evidence="3" id="KW-0378">Hydrolase</keyword>
<name>A0A0C1IR88_9BACT</name>
<dbReference type="STRING" id="1349421.OI18_19700"/>
<evidence type="ECO:0000313" key="3">
    <source>
        <dbReference type="EMBL" id="KIC92979.1"/>
    </source>
</evidence>
<proteinExistence type="predicted"/>
<accession>A0A0C1IR88</accession>
<sequence>MIKRIFAFSATLAVLASCGSSNKVSDNAAADNTLSKQEKKEGWQLLFDGTSTKGWHTFGKTITGPAWKVDNGTLHLDASAKGADWQTGGGGDIVTEEAFTNYHLKLEWKISKDGNSGVIFNVQDEPAKYKYVWYTGPEMQVLDNNGHPDAKIHKHRAGDLYDLVASTPETVKPVGEWNLAEIIQNNGKLEFKLNGTTVVSTSYGDDAWKALVAGSKFKGMPDFGKFSTGKLALQDHGNDVWYKNIKILKL</sequence>
<protein>
    <submittedName>
        <fullName evidence="3">Glycosyl hydrolase</fullName>
    </submittedName>
</protein>
<dbReference type="AlphaFoldDB" id="A0A0C1IR88"/>
<dbReference type="GO" id="GO:0016787">
    <property type="term" value="F:hydrolase activity"/>
    <property type="evidence" value="ECO:0007669"/>
    <property type="project" value="UniProtKB-KW"/>
</dbReference>